<evidence type="ECO:0000313" key="1">
    <source>
        <dbReference type="EMBL" id="QEH93071.1"/>
    </source>
</evidence>
<evidence type="ECO:0008006" key="3">
    <source>
        <dbReference type="Google" id="ProtNLM"/>
    </source>
</evidence>
<proteinExistence type="predicted"/>
<reference evidence="1 2" key="1">
    <citation type="submission" date="2019-08" db="EMBL/GenBank/DDBJ databases">
        <title>Dermacoccus abyssi strain HZAU 226, whole genome Nanopore sequencing project.</title>
        <authorList>
            <person name="Guo A."/>
            <person name="Zhang X."/>
            <person name="Ruan Y."/>
            <person name="Liu W."/>
            <person name="Chen Q."/>
            <person name="Gu L."/>
        </authorList>
    </citation>
    <scope>NUCLEOTIDE SEQUENCE [LARGE SCALE GENOMIC DNA]</scope>
    <source>
        <strain evidence="1 2">HZAU 226</strain>
    </source>
</reference>
<dbReference type="Pfam" id="PF19827">
    <property type="entry name" value="DUF6308"/>
    <property type="match status" value="1"/>
</dbReference>
<sequence length="164" mass="17672">MTASDLLAATTLSVSVAPVAIRRFVERADELSAQLREIPETLTLEAVDSPHEAAAMAAFYASVKACLYKAGAQTGNAWVTASKICARKRPQLFPVRDRVVMTLLGLKGNYADDWPVFAALIGDAEIRGHLDAAVQRAAQQKCVGLGDPGLRLRHLDVALWMSGR</sequence>
<accession>A0ABX5Z7Z1</accession>
<gene>
    <name evidence="1" type="ORF">FV141_05645</name>
</gene>
<dbReference type="EMBL" id="CP043031">
    <property type="protein sequence ID" value="QEH93071.1"/>
    <property type="molecule type" value="Genomic_DNA"/>
</dbReference>
<organism evidence="1 2">
    <name type="scientific">Dermacoccus abyssi</name>
    <dbReference type="NCBI Taxonomy" id="322596"/>
    <lineage>
        <taxon>Bacteria</taxon>
        <taxon>Bacillati</taxon>
        <taxon>Actinomycetota</taxon>
        <taxon>Actinomycetes</taxon>
        <taxon>Micrococcales</taxon>
        <taxon>Dermacoccaceae</taxon>
        <taxon>Dermacoccus</taxon>
    </lineage>
</organism>
<name>A0ABX5Z7Z1_9MICO</name>
<dbReference type="Proteomes" id="UP000323565">
    <property type="component" value="Chromosome"/>
</dbReference>
<dbReference type="InterPro" id="IPR046275">
    <property type="entry name" value="DUF6308"/>
</dbReference>
<keyword evidence="2" id="KW-1185">Reference proteome</keyword>
<protein>
    <recommendedName>
        <fullName evidence="3">DUF222 domain-containing protein</fullName>
    </recommendedName>
</protein>
<evidence type="ECO:0000313" key="2">
    <source>
        <dbReference type="Proteomes" id="UP000323565"/>
    </source>
</evidence>